<keyword evidence="2" id="KW-1185">Reference proteome</keyword>
<evidence type="ECO:0000313" key="1">
    <source>
        <dbReference type="EMBL" id="PSH69932.1"/>
    </source>
</evidence>
<name>A0A2P7BU63_9HYPH</name>
<proteinExistence type="predicted"/>
<protein>
    <submittedName>
        <fullName evidence="1">Uncharacterized protein</fullName>
    </submittedName>
</protein>
<comment type="caution">
    <text evidence="1">The sequence shown here is derived from an EMBL/GenBank/DDBJ whole genome shotgun (WGS) entry which is preliminary data.</text>
</comment>
<accession>A0A2P7BU63</accession>
<gene>
    <name evidence="1" type="ORF">CU102_06690</name>
</gene>
<dbReference type="EMBL" id="PGGO01000003">
    <property type="protein sequence ID" value="PSH69932.1"/>
    <property type="molecule type" value="Genomic_DNA"/>
</dbReference>
<reference evidence="2" key="1">
    <citation type="submission" date="2017-11" db="EMBL/GenBank/DDBJ databases">
        <authorList>
            <person name="Kuznetsova I."/>
            <person name="Sazanova A."/>
            <person name="Chirak E."/>
            <person name="Safronova V."/>
            <person name="Willems A."/>
        </authorList>
    </citation>
    <scope>NUCLEOTIDE SEQUENCE [LARGE SCALE GENOMIC DNA]</scope>
    <source>
        <strain evidence="2">STM 196</strain>
    </source>
</reference>
<organism evidence="1 2">
    <name type="scientific">Phyllobacterium brassicacearum</name>
    <dbReference type="NCBI Taxonomy" id="314235"/>
    <lineage>
        <taxon>Bacteria</taxon>
        <taxon>Pseudomonadati</taxon>
        <taxon>Pseudomonadota</taxon>
        <taxon>Alphaproteobacteria</taxon>
        <taxon>Hyphomicrobiales</taxon>
        <taxon>Phyllobacteriaceae</taxon>
        <taxon>Phyllobacterium</taxon>
    </lineage>
</organism>
<dbReference type="Proteomes" id="UP000241444">
    <property type="component" value="Unassembled WGS sequence"/>
</dbReference>
<evidence type="ECO:0000313" key="2">
    <source>
        <dbReference type="Proteomes" id="UP000241444"/>
    </source>
</evidence>
<dbReference type="AlphaFoldDB" id="A0A2P7BU63"/>
<sequence length="82" mass="9129">MTCQSTTTRDTYIVTWSGGKTIQVGKRTFNVASTRPGNDDPNQTVVSGRTLVKDGKFAAVLGGTNPKIFFWTKREKAEDRCW</sequence>